<reference evidence="1" key="1">
    <citation type="submission" date="2021-06" db="EMBL/GenBank/DDBJ databases">
        <authorList>
            <person name="Gannon L."/>
            <person name="Redgwell R T."/>
            <person name="Michniewski S."/>
            <person name="Harrison D C."/>
            <person name="Millard A."/>
        </authorList>
    </citation>
    <scope>NUCLEOTIDE SEQUENCE</scope>
</reference>
<proteinExistence type="predicted"/>
<organism evidence="1">
    <name type="scientific">uncultured marine phage</name>
    <dbReference type="NCBI Taxonomy" id="707152"/>
    <lineage>
        <taxon>Viruses</taxon>
        <taxon>environmental samples</taxon>
    </lineage>
</organism>
<name>A0A8D9CCX1_9VIRU</name>
<evidence type="ECO:0000313" key="1">
    <source>
        <dbReference type="EMBL" id="CAG7581499.1"/>
    </source>
</evidence>
<sequence>MGTHNFQVNNMKIYKHKKNDSIIISSDLNDSRSVEIVGEYGSKPNFLRGRSDRNYELYYGKVFIKTSTEYDINETFIISDKDYIFFHCKNDENLYYISKYGATSISTCSYGVFKGHIRDRKILKDVLEFRNKKRHKRKNLKGIKKPLEW</sequence>
<gene>
    <name evidence="1" type="ORF">SLAVMIC_00872</name>
</gene>
<dbReference type="EMBL" id="OU342829">
    <property type="protein sequence ID" value="CAG7581499.1"/>
    <property type="molecule type" value="Genomic_DNA"/>
</dbReference>
<protein>
    <submittedName>
        <fullName evidence="1">Uncharacterized protein</fullName>
    </submittedName>
</protein>
<accession>A0A8D9CCX1</accession>